<name>A0A9D4I1N6_DREPO</name>
<dbReference type="InterPro" id="IPR046906">
    <property type="entry name" value="Mab-21_HhH/H2TH-like"/>
</dbReference>
<gene>
    <name evidence="2" type="ORF">DPMN_047650</name>
</gene>
<evidence type="ECO:0000259" key="1">
    <source>
        <dbReference type="Pfam" id="PF20266"/>
    </source>
</evidence>
<keyword evidence="3" id="KW-1185">Reference proteome</keyword>
<evidence type="ECO:0000313" key="2">
    <source>
        <dbReference type="EMBL" id="KAH3740933.1"/>
    </source>
</evidence>
<protein>
    <recommendedName>
        <fullName evidence="1">Mab-21-like HhH/H2TH-like domain-containing protein</fullName>
    </recommendedName>
</protein>
<accession>A0A9D4I1N6</accession>
<comment type="caution">
    <text evidence="2">The sequence shown here is derived from an EMBL/GenBank/DDBJ whole genome shotgun (WGS) entry which is preliminary data.</text>
</comment>
<dbReference type="PANTHER" id="PTHR10656:SF69">
    <property type="entry name" value="MAB-21-LIKE HHH_H2TH-LIKE DOMAIN-CONTAINING PROTEIN"/>
    <property type="match status" value="1"/>
</dbReference>
<dbReference type="SMART" id="SM01265">
    <property type="entry name" value="Mab-21"/>
    <property type="match status" value="1"/>
</dbReference>
<reference evidence="2" key="1">
    <citation type="journal article" date="2019" name="bioRxiv">
        <title>The Genome of the Zebra Mussel, Dreissena polymorpha: A Resource for Invasive Species Research.</title>
        <authorList>
            <person name="McCartney M.A."/>
            <person name="Auch B."/>
            <person name="Kono T."/>
            <person name="Mallez S."/>
            <person name="Zhang Y."/>
            <person name="Obille A."/>
            <person name="Becker A."/>
            <person name="Abrahante J.E."/>
            <person name="Garbe J."/>
            <person name="Badalamenti J.P."/>
            <person name="Herman A."/>
            <person name="Mangelson H."/>
            <person name="Liachko I."/>
            <person name="Sullivan S."/>
            <person name="Sone E.D."/>
            <person name="Koren S."/>
            <person name="Silverstein K.A.T."/>
            <person name="Beckman K.B."/>
            <person name="Gohl D.M."/>
        </authorList>
    </citation>
    <scope>NUCLEOTIDE SEQUENCE</scope>
    <source>
        <strain evidence="2">Duluth1</strain>
        <tissue evidence="2">Whole animal</tissue>
    </source>
</reference>
<reference evidence="2" key="2">
    <citation type="submission" date="2020-11" db="EMBL/GenBank/DDBJ databases">
        <authorList>
            <person name="McCartney M.A."/>
            <person name="Auch B."/>
            <person name="Kono T."/>
            <person name="Mallez S."/>
            <person name="Becker A."/>
            <person name="Gohl D.M."/>
            <person name="Silverstein K.A.T."/>
            <person name="Koren S."/>
            <person name="Bechman K.B."/>
            <person name="Herman A."/>
            <person name="Abrahante J.E."/>
            <person name="Garbe J."/>
        </authorList>
    </citation>
    <scope>NUCLEOTIDE SEQUENCE</scope>
    <source>
        <strain evidence="2">Duluth1</strain>
        <tissue evidence="2">Whole animal</tissue>
    </source>
</reference>
<feature type="domain" description="Mab-21-like HhH/H2TH-like" evidence="1">
    <location>
        <begin position="273"/>
        <end position="355"/>
    </location>
</feature>
<dbReference type="AlphaFoldDB" id="A0A9D4I1N6"/>
<dbReference type="OrthoDB" id="6054462at2759"/>
<dbReference type="Gene3D" id="1.10.1410.40">
    <property type="match status" value="1"/>
</dbReference>
<organism evidence="2 3">
    <name type="scientific">Dreissena polymorpha</name>
    <name type="common">Zebra mussel</name>
    <name type="synonym">Mytilus polymorpha</name>
    <dbReference type="NCBI Taxonomy" id="45954"/>
    <lineage>
        <taxon>Eukaryota</taxon>
        <taxon>Metazoa</taxon>
        <taxon>Spiralia</taxon>
        <taxon>Lophotrochozoa</taxon>
        <taxon>Mollusca</taxon>
        <taxon>Bivalvia</taxon>
        <taxon>Autobranchia</taxon>
        <taxon>Heteroconchia</taxon>
        <taxon>Euheterodonta</taxon>
        <taxon>Imparidentia</taxon>
        <taxon>Neoheterodontei</taxon>
        <taxon>Myida</taxon>
        <taxon>Dreissenoidea</taxon>
        <taxon>Dreissenidae</taxon>
        <taxon>Dreissena</taxon>
    </lineage>
</organism>
<dbReference type="Pfam" id="PF20266">
    <property type="entry name" value="Mab-21_C"/>
    <property type="match status" value="1"/>
</dbReference>
<dbReference type="Proteomes" id="UP000828390">
    <property type="component" value="Unassembled WGS sequence"/>
</dbReference>
<sequence>MADGAVRHYTEWTPRLIRRSRYAYEDESRETSNIMNILGYGPEIRQKRREHYIEIDRLFNTFGENLLSTYITAGSKAEGLTCLYDSDIDTIFVLPYVVCLENCFDQSNIPCHITILEMSFKMTTAGYCRVLLGRLAPAGSSAIPDSLCENDCGNPLLSSALFVAHFNYAWCASGMVIHPRAGPSLPWSHGPFKNDRVHAIRCHCPNILQTWANRTRHWPPSDIVEKVVAMGALVTPIGFKGSELNHMEWRICFNTGETELVNNLNDTQIKLYVLLKMIAKDILKPQKKEITSYTMKNVVFWLAENNQSSFFHSGSLFHWLREGLNNLRTSLSTKQLPYYMIPERNLLAESELNTDQQLLWVRTIADMMEEGPRILLRLKIFRQAIIGYPEPLLWYSKMRTGMEMWTLELNKRMCQCTVTCSMAIETDTILQTCMKRIYEISKEVLCRMFLEGSSVNDINVHEAMLS</sequence>
<dbReference type="InterPro" id="IPR024810">
    <property type="entry name" value="MAB21L/cGLR"/>
</dbReference>
<proteinExistence type="predicted"/>
<dbReference type="EMBL" id="JAIWYP010000011">
    <property type="protein sequence ID" value="KAH3740933.1"/>
    <property type="molecule type" value="Genomic_DNA"/>
</dbReference>
<evidence type="ECO:0000313" key="3">
    <source>
        <dbReference type="Proteomes" id="UP000828390"/>
    </source>
</evidence>
<dbReference type="PANTHER" id="PTHR10656">
    <property type="entry name" value="CELL FATE DETERMINING PROTEIN MAB21-RELATED"/>
    <property type="match status" value="1"/>
</dbReference>